<evidence type="ECO:0000256" key="11">
    <source>
        <dbReference type="ARBA" id="ARBA00079123"/>
    </source>
</evidence>
<keyword evidence="3" id="KW-0479">Metal-binding</keyword>
<dbReference type="PANTHER" id="PTHR47992">
    <property type="entry name" value="PROTEIN PHOSPHATASE"/>
    <property type="match status" value="1"/>
</dbReference>
<feature type="compositionally biased region" description="Polar residues" evidence="12">
    <location>
        <begin position="547"/>
        <end position="567"/>
    </location>
</feature>
<dbReference type="GO" id="GO:0046872">
    <property type="term" value="F:metal ion binding"/>
    <property type="evidence" value="ECO:0007669"/>
    <property type="project" value="UniProtKB-KW"/>
</dbReference>
<dbReference type="SMART" id="SM00331">
    <property type="entry name" value="PP2C_SIG"/>
    <property type="match status" value="1"/>
</dbReference>
<name>A0AAU8DTB1_9ACTN</name>
<accession>A0AAU8DTB1</accession>
<evidence type="ECO:0000256" key="2">
    <source>
        <dbReference type="ARBA" id="ARBA00013081"/>
    </source>
</evidence>
<keyword evidence="5" id="KW-0904">Protein phosphatase</keyword>
<dbReference type="EMBL" id="CP159218">
    <property type="protein sequence ID" value="XCG64089.1"/>
    <property type="molecule type" value="Genomic_DNA"/>
</dbReference>
<gene>
    <name evidence="15" type="ORF">ABLG96_01715</name>
</gene>
<comment type="cofactor">
    <cofactor evidence="1">
        <name>Mn(2+)</name>
        <dbReference type="ChEBI" id="CHEBI:29035"/>
    </cofactor>
</comment>
<keyword evidence="13" id="KW-0812">Transmembrane</keyword>
<dbReference type="Gene3D" id="3.60.40.10">
    <property type="entry name" value="PPM-type phosphatase domain"/>
    <property type="match status" value="1"/>
</dbReference>
<reference evidence="15" key="1">
    <citation type="submission" date="2024-05" db="EMBL/GenBank/DDBJ databases">
        <authorList>
            <person name="Cai S.Y."/>
            <person name="Jin L.M."/>
            <person name="Li H.R."/>
        </authorList>
    </citation>
    <scope>NUCLEOTIDE SEQUENCE</scope>
    <source>
        <strain evidence="15">A5-74</strain>
    </source>
</reference>
<evidence type="ECO:0000259" key="14">
    <source>
        <dbReference type="PROSITE" id="PS51746"/>
    </source>
</evidence>
<feature type="region of interest" description="Disordered" evidence="12">
    <location>
        <begin position="245"/>
        <end position="309"/>
    </location>
</feature>
<evidence type="ECO:0000256" key="1">
    <source>
        <dbReference type="ARBA" id="ARBA00001936"/>
    </source>
</evidence>
<dbReference type="GO" id="GO:0004722">
    <property type="term" value="F:protein serine/threonine phosphatase activity"/>
    <property type="evidence" value="ECO:0007669"/>
    <property type="project" value="UniProtKB-EC"/>
</dbReference>
<feature type="transmembrane region" description="Helical" evidence="13">
    <location>
        <begin position="318"/>
        <end position="338"/>
    </location>
</feature>
<evidence type="ECO:0000256" key="4">
    <source>
        <dbReference type="ARBA" id="ARBA00022801"/>
    </source>
</evidence>
<keyword evidence="13" id="KW-1133">Transmembrane helix</keyword>
<feature type="compositionally biased region" description="Low complexity" evidence="12">
    <location>
        <begin position="453"/>
        <end position="481"/>
    </location>
</feature>
<dbReference type="SUPFAM" id="SSF81606">
    <property type="entry name" value="PP2C-like"/>
    <property type="match status" value="1"/>
</dbReference>
<evidence type="ECO:0000256" key="12">
    <source>
        <dbReference type="SAM" id="MobiDB-lite"/>
    </source>
</evidence>
<comment type="catalytic activity">
    <reaction evidence="8">
        <text>O-phospho-L-threonyl-[protein] + H2O = L-threonyl-[protein] + phosphate</text>
        <dbReference type="Rhea" id="RHEA:47004"/>
        <dbReference type="Rhea" id="RHEA-COMP:11060"/>
        <dbReference type="Rhea" id="RHEA-COMP:11605"/>
        <dbReference type="ChEBI" id="CHEBI:15377"/>
        <dbReference type="ChEBI" id="CHEBI:30013"/>
        <dbReference type="ChEBI" id="CHEBI:43474"/>
        <dbReference type="ChEBI" id="CHEBI:61977"/>
        <dbReference type="EC" id="3.1.3.16"/>
    </reaction>
</comment>
<keyword evidence="6" id="KW-0464">Manganese</keyword>
<dbReference type="Pfam" id="PF13672">
    <property type="entry name" value="PP2C_2"/>
    <property type="match status" value="1"/>
</dbReference>
<dbReference type="CDD" id="cd00143">
    <property type="entry name" value="PP2Cc"/>
    <property type="match status" value="1"/>
</dbReference>
<dbReference type="InterPro" id="IPR015655">
    <property type="entry name" value="PP2C"/>
</dbReference>
<evidence type="ECO:0000313" key="15">
    <source>
        <dbReference type="EMBL" id="XCG64089.1"/>
    </source>
</evidence>
<keyword evidence="13" id="KW-0472">Membrane</keyword>
<evidence type="ECO:0000256" key="7">
    <source>
        <dbReference type="ARBA" id="ARBA00047761"/>
    </source>
</evidence>
<dbReference type="SMART" id="SM00332">
    <property type="entry name" value="PP2Cc"/>
    <property type="match status" value="1"/>
</dbReference>
<comment type="catalytic activity">
    <reaction evidence="7">
        <text>O-phospho-L-seryl-[protein] + H2O = L-seryl-[protein] + phosphate</text>
        <dbReference type="Rhea" id="RHEA:20629"/>
        <dbReference type="Rhea" id="RHEA-COMP:9863"/>
        <dbReference type="Rhea" id="RHEA-COMP:11604"/>
        <dbReference type="ChEBI" id="CHEBI:15377"/>
        <dbReference type="ChEBI" id="CHEBI:29999"/>
        <dbReference type="ChEBI" id="CHEBI:43474"/>
        <dbReference type="ChEBI" id="CHEBI:83421"/>
        <dbReference type="EC" id="3.1.3.16"/>
    </reaction>
</comment>
<evidence type="ECO:0000256" key="9">
    <source>
        <dbReference type="ARBA" id="ARBA00071184"/>
    </source>
</evidence>
<feature type="compositionally biased region" description="Pro residues" evidence="12">
    <location>
        <begin position="571"/>
        <end position="581"/>
    </location>
</feature>
<evidence type="ECO:0000256" key="8">
    <source>
        <dbReference type="ARBA" id="ARBA00048336"/>
    </source>
</evidence>
<dbReference type="FunFam" id="3.60.40.10:FF:000002">
    <property type="entry name" value="Serine/threonine phosphatase stp"/>
    <property type="match status" value="1"/>
</dbReference>
<evidence type="ECO:0000256" key="13">
    <source>
        <dbReference type="SAM" id="Phobius"/>
    </source>
</evidence>
<feature type="domain" description="PPM-type phosphatase" evidence="14">
    <location>
        <begin position="6"/>
        <end position="235"/>
    </location>
</feature>
<evidence type="ECO:0000256" key="3">
    <source>
        <dbReference type="ARBA" id="ARBA00022723"/>
    </source>
</evidence>
<feature type="compositionally biased region" description="Basic and acidic residues" evidence="12">
    <location>
        <begin position="528"/>
        <end position="544"/>
    </location>
</feature>
<evidence type="ECO:0000256" key="6">
    <source>
        <dbReference type="ARBA" id="ARBA00023211"/>
    </source>
</evidence>
<dbReference type="EC" id="3.1.3.16" evidence="2"/>
<keyword evidence="4" id="KW-0378">Hydrolase</keyword>
<dbReference type="InterPro" id="IPR036457">
    <property type="entry name" value="PPM-type-like_dom_sf"/>
</dbReference>
<protein>
    <recommendedName>
        <fullName evidence="9">Serine/threonine protein phosphatase PstP</fullName>
        <ecNumber evidence="2">3.1.3.16</ecNumber>
    </recommendedName>
    <alternativeName>
        <fullName evidence="11">Mycobacterial Ser/Thr phosphatase</fullName>
    </alternativeName>
    <alternativeName>
        <fullName evidence="10">PP2C-family Ser/Thr phosphatase</fullName>
    </alternativeName>
</protein>
<feature type="compositionally biased region" description="Acidic residues" evidence="12">
    <location>
        <begin position="287"/>
        <end position="305"/>
    </location>
</feature>
<proteinExistence type="predicted"/>
<dbReference type="AlphaFoldDB" id="A0AAU8DTB1"/>
<dbReference type="RefSeq" id="WP_353649703.1">
    <property type="nucleotide sequence ID" value="NZ_CP159218.1"/>
</dbReference>
<organism evidence="15">
    <name type="scientific">Nakamurella sp. A5-74</name>
    <dbReference type="NCBI Taxonomy" id="3158264"/>
    <lineage>
        <taxon>Bacteria</taxon>
        <taxon>Bacillati</taxon>
        <taxon>Actinomycetota</taxon>
        <taxon>Actinomycetes</taxon>
        <taxon>Nakamurellales</taxon>
        <taxon>Nakamurellaceae</taxon>
        <taxon>Nakamurella</taxon>
    </lineage>
</organism>
<evidence type="ECO:0000256" key="5">
    <source>
        <dbReference type="ARBA" id="ARBA00022912"/>
    </source>
</evidence>
<dbReference type="PROSITE" id="PS51746">
    <property type="entry name" value="PPM_2"/>
    <property type="match status" value="1"/>
</dbReference>
<feature type="compositionally biased region" description="Low complexity" evidence="12">
    <location>
        <begin position="515"/>
        <end position="527"/>
    </location>
</feature>
<sequence length="581" mass="60991">MTHRLRYAARSDRGLVRANNQDSVYAGDRLLVVADGMGGHAAGDLASRVVVAAFTDLDSDTPGDDLTNPLHQAVRSGNEAIAELVDEDPDLDGMGTTVTAMLFDGDRMALAHIGDSRAYLYRDGVLHQLSHDDTFVQSLVDEGRITEEEATHHPQRNLLLRALNGSDADPMLSLRQIHVGDRYMLCSDGLSSVIAAEAIADGLAEPDADTAADRLVELALVAGGPDNVTVIVADVLEVGARSTIPTGVYDPEATGPMRPLHETQRMPRVPLSPLEEARLGVPPGRSDDEDDLDDDTPEDEQDDEPSPAARRRKIRFRLALAAAIVVALAATVAGLVVWGRDQYYVGVADDGTVVVYRGLNGNILGFTFSDVAETSCVVDPAAPGTPCGPLYADDLQQSAKDLVNAGSPSGDLLAARDVIGQLRARLLPLCTEPTGDIPSSSSGRPSTPPASTPPSTTGPRSSGESSRSNTPRSSTSRSATGDTRSSGGGPRASTSTRPTDPKNRLRAGATAMSTAAFDEPAPAAAGRAVDRALRSVDELRRAERQGVGTTASAESTQPTSTPASTLDPNVPGTPPPCRVRR</sequence>
<dbReference type="InterPro" id="IPR001932">
    <property type="entry name" value="PPM-type_phosphatase-like_dom"/>
</dbReference>
<evidence type="ECO:0000256" key="10">
    <source>
        <dbReference type="ARBA" id="ARBA00077741"/>
    </source>
</evidence>
<feature type="region of interest" description="Disordered" evidence="12">
    <location>
        <begin position="430"/>
        <end position="581"/>
    </location>
</feature>